<reference evidence="3" key="1">
    <citation type="submission" date="2018-11" db="EMBL/GenBank/DDBJ databases">
        <title>The first complete genome sequence of Mycoplasma iowae strain 695.</title>
        <authorList>
            <person name="Ghanem M."/>
            <person name="El-Gazzar M."/>
        </authorList>
    </citation>
    <scope>NUCLEOTIDE SEQUENCE [LARGE SCALE GENOMIC DNA]</scope>
    <source>
        <strain evidence="3">695</strain>
    </source>
</reference>
<keyword evidence="1" id="KW-0645">Protease</keyword>
<dbReference type="RefSeq" id="WP_004025231.1">
    <property type="nucleotide sequence ID" value="NZ_AGFP01000045.1"/>
</dbReference>
<name>A0A6P1LF65_MALIO</name>
<comment type="similarity">
    <text evidence="1">Belongs to the peptidase M3B family.</text>
</comment>
<gene>
    <name evidence="2" type="primary">pepF</name>
    <name evidence="2" type="ORF">EER00_04950</name>
</gene>
<sequence>MILDKKYDWDLESLLAGEDLETLYSKWQNQKKHLLKLYPNFYTSLENFINWKNENLKFEKISNRLVNYISNNLNEDVVNEKWNFWSQKLSNEWNEFSIATSDSSNILLKNKKTILQYLKNDELKEYRRDYDIFFKKQKHVLSLKEEKILSSYSLIEDGYEDVFTTFVDGTIKFDSVKNKNNKEIKINSISDVTFYLKSNDRVLRKNTWYSFNEAYYKNRNLLSTLLYYNYLTLNNSCKIRNYVDYVDATCQDDEITVDLILSIYKNVENYKDLYKKFYTARDNALKKIFKLDKVEPWDKSLDLSTKQSVYSIDDAKKIAIDALSVYGQEYVDTVNKAFEEKWISWLPKENKHSGAYSIGGTLGLDKYFISMNFDKTLSSIYTLVHELGHSMHSYYFGKKQTVHCGCEIFYAEIASITNEVLLSLYLLQKEKDDKAKIKILDELITGFFATTTRQIIFSNFEYEMVQRIKNKLPITYKEIENVYVDMNVKYTGADPKKLTSKKYVQSLSTILRISHFYVGNFYVYKYAVGQIPALISGYKIFNNDKNFINKYFSFLESGNSISPIDTIKLLGIDLYSDDPFKECQKILEELIKQYISLVKKVYK</sequence>
<dbReference type="OrthoDB" id="9766487at2"/>
<proteinExistence type="inferred from homology"/>
<dbReference type="AlphaFoldDB" id="A0A6P1LF65"/>
<dbReference type="Proteomes" id="UP000464283">
    <property type="component" value="Chromosome"/>
</dbReference>
<dbReference type="Gene3D" id="1.10.1370.20">
    <property type="entry name" value="Oligoendopeptidase f, C-terminal domain"/>
    <property type="match status" value="1"/>
</dbReference>
<dbReference type="InterPro" id="IPR013647">
    <property type="entry name" value="OligopepF_N_dom"/>
</dbReference>
<dbReference type="EMBL" id="CP033512">
    <property type="protein sequence ID" value="QHG90204.1"/>
    <property type="molecule type" value="Genomic_DNA"/>
</dbReference>
<dbReference type="SUPFAM" id="SSF55486">
    <property type="entry name" value="Metalloproteases ('zincins'), catalytic domain"/>
    <property type="match status" value="1"/>
</dbReference>
<organism evidence="2 3">
    <name type="scientific">Malacoplasma iowae 695</name>
    <dbReference type="NCBI Taxonomy" id="1048830"/>
    <lineage>
        <taxon>Bacteria</taxon>
        <taxon>Bacillati</taxon>
        <taxon>Mycoplasmatota</taxon>
        <taxon>Mycoplasmoidales</taxon>
        <taxon>Mycoplasmoidaceae</taxon>
        <taxon>Malacoplasma</taxon>
    </lineage>
</organism>
<keyword evidence="1" id="KW-0862">Zinc</keyword>
<accession>A0A6P1LF65</accession>
<comment type="cofactor">
    <cofactor evidence="1">
        <name>Zn(2+)</name>
        <dbReference type="ChEBI" id="CHEBI:29105"/>
    </cofactor>
    <text evidence="1">Binds 1 zinc ion.</text>
</comment>
<evidence type="ECO:0000256" key="1">
    <source>
        <dbReference type="RuleBase" id="RU368091"/>
    </source>
</evidence>
<keyword evidence="1" id="KW-0378">Hydrolase</keyword>
<dbReference type="EC" id="3.4.24.-" evidence="1"/>
<dbReference type="Gene3D" id="1.20.140.70">
    <property type="entry name" value="Oligopeptidase f, N-terminal domain"/>
    <property type="match status" value="1"/>
</dbReference>
<dbReference type="InterPro" id="IPR001567">
    <property type="entry name" value="Pept_M3A_M3B_dom"/>
</dbReference>
<dbReference type="NCBIfam" id="TIGR00181">
    <property type="entry name" value="pepF"/>
    <property type="match status" value="1"/>
</dbReference>
<evidence type="ECO:0000313" key="2">
    <source>
        <dbReference type="EMBL" id="QHG90204.1"/>
    </source>
</evidence>
<dbReference type="GO" id="GO:0006508">
    <property type="term" value="P:proteolysis"/>
    <property type="evidence" value="ECO:0007669"/>
    <property type="project" value="UniProtKB-KW"/>
</dbReference>
<dbReference type="GO" id="GO:0046872">
    <property type="term" value="F:metal ion binding"/>
    <property type="evidence" value="ECO:0007669"/>
    <property type="project" value="UniProtKB-UniRule"/>
</dbReference>
<dbReference type="InterPro" id="IPR004438">
    <property type="entry name" value="Peptidase_M3B"/>
</dbReference>
<dbReference type="GO" id="GO:0004222">
    <property type="term" value="F:metalloendopeptidase activity"/>
    <property type="evidence" value="ECO:0007669"/>
    <property type="project" value="UniProtKB-UniRule"/>
</dbReference>
<comment type="function">
    <text evidence="1">Has oligopeptidase activity and degrades a variety of small bioactive peptides.</text>
</comment>
<keyword evidence="1" id="KW-0479">Metal-binding</keyword>
<dbReference type="CDD" id="cd09608">
    <property type="entry name" value="M3B_PepF"/>
    <property type="match status" value="1"/>
</dbReference>
<dbReference type="InterPro" id="IPR042088">
    <property type="entry name" value="OligoPept_F_C"/>
</dbReference>
<dbReference type="Pfam" id="PF01432">
    <property type="entry name" value="Peptidase_M3"/>
    <property type="match status" value="1"/>
</dbReference>
<dbReference type="GeneID" id="96866524"/>
<dbReference type="KEGG" id="miw:EER00_04950"/>
<evidence type="ECO:0000313" key="3">
    <source>
        <dbReference type="Proteomes" id="UP000464283"/>
    </source>
</evidence>
<protein>
    <recommendedName>
        <fullName evidence="1">Oligopeptidase F</fullName>
        <ecNumber evidence="1">3.4.24.-</ecNumber>
    </recommendedName>
</protein>
<keyword evidence="1" id="KW-0482">Metalloprotease</keyword>
<dbReference type="Pfam" id="PF08439">
    <property type="entry name" value="Peptidase_M3_N"/>
    <property type="match status" value="1"/>
</dbReference>